<name>A0A9W7L8N8_9STRA</name>
<dbReference type="GO" id="GO:0046872">
    <property type="term" value="F:metal ion binding"/>
    <property type="evidence" value="ECO:0007669"/>
    <property type="project" value="UniProtKB-KW"/>
</dbReference>
<dbReference type="GO" id="GO:0006154">
    <property type="term" value="P:adenosine catabolic process"/>
    <property type="evidence" value="ECO:0007669"/>
    <property type="project" value="TreeGrafter"/>
</dbReference>
<keyword evidence="13" id="KW-1185">Reference proteome</keyword>
<dbReference type="Gene3D" id="3.20.20.140">
    <property type="entry name" value="Metal-dependent hydrolases"/>
    <property type="match status" value="1"/>
</dbReference>
<accession>A0A9W7L8N8</accession>
<evidence type="ECO:0000256" key="4">
    <source>
        <dbReference type="ARBA" id="ARBA00012784"/>
    </source>
</evidence>
<dbReference type="Proteomes" id="UP001165065">
    <property type="component" value="Unassembled WGS sequence"/>
</dbReference>
<keyword evidence="9" id="KW-0862">Zinc</keyword>
<evidence type="ECO:0000313" key="13">
    <source>
        <dbReference type="Proteomes" id="UP001165065"/>
    </source>
</evidence>
<dbReference type="InterPro" id="IPR006650">
    <property type="entry name" value="A/AMP_deam_AS"/>
</dbReference>
<dbReference type="AlphaFoldDB" id="A0A9W7L8N8"/>
<dbReference type="InterPro" id="IPR001365">
    <property type="entry name" value="A_deaminase_dom"/>
</dbReference>
<dbReference type="PANTHER" id="PTHR11409:SF43">
    <property type="entry name" value="ADENOSINE DEAMINASE"/>
    <property type="match status" value="1"/>
</dbReference>
<proteinExistence type="inferred from homology"/>
<organism evidence="12 13">
    <name type="scientific">Triparma columacea</name>
    <dbReference type="NCBI Taxonomy" id="722753"/>
    <lineage>
        <taxon>Eukaryota</taxon>
        <taxon>Sar</taxon>
        <taxon>Stramenopiles</taxon>
        <taxon>Ochrophyta</taxon>
        <taxon>Bolidophyceae</taxon>
        <taxon>Parmales</taxon>
        <taxon>Triparmaceae</taxon>
        <taxon>Triparma</taxon>
    </lineage>
</organism>
<dbReference type="InterPro" id="IPR032466">
    <property type="entry name" value="Metal_Hydrolase"/>
</dbReference>
<comment type="catalytic activity">
    <reaction evidence="10">
        <text>adenosine + H2O + H(+) = inosine + NH4(+)</text>
        <dbReference type="Rhea" id="RHEA:24408"/>
        <dbReference type="ChEBI" id="CHEBI:15377"/>
        <dbReference type="ChEBI" id="CHEBI:15378"/>
        <dbReference type="ChEBI" id="CHEBI:16335"/>
        <dbReference type="ChEBI" id="CHEBI:17596"/>
        <dbReference type="ChEBI" id="CHEBI:28938"/>
        <dbReference type="EC" id="3.5.4.4"/>
    </reaction>
</comment>
<evidence type="ECO:0000256" key="6">
    <source>
        <dbReference type="ARBA" id="ARBA00022723"/>
    </source>
</evidence>
<dbReference type="PANTHER" id="PTHR11409">
    <property type="entry name" value="ADENOSINE DEAMINASE"/>
    <property type="match status" value="1"/>
</dbReference>
<keyword evidence="8" id="KW-0378">Hydrolase</keyword>
<dbReference type="GO" id="GO:0060169">
    <property type="term" value="P:negative regulation of adenosine receptor signaling pathway"/>
    <property type="evidence" value="ECO:0007669"/>
    <property type="project" value="TreeGrafter"/>
</dbReference>
<evidence type="ECO:0000259" key="11">
    <source>
        <dbReference type="Pfam" id="PF00962"/>
    </source>
</evidence>
<dbReference type="EMBL" id="BRYA01000082">
    <property type="protein sequence ID" value="GMI38139.1"/>
    <property type="molecule type" value="Genomic_DNA"/>
</dbReference>
<dbReference type="OrthoDB" id="272271at2759"/>
<comment type="pathway">
    <text evidence="2">Purine metabolism; purine nucleoside salvage.</text>
</comment>
<dbReference type="GO" id="GO:0004000">
    <property type="term" value="F:adenosine deaminase activity"/>
    <property type="evidence" value="ECO:0007669"/>
    <property type="project" value="TreeGrafter"/>
</dbReference>
<reference evidence="13" key="1">
    <citation type="journal article" date="2023" name="Commun. Biol.">
        <title>Genome analysis of Parmales, the sister group of diatoms, reveals the evolutionary specialization of diatoms from phago-mixotrophs to photoautotrophs.</title>
        <authorList>
            <person name="Ban H."/>
            <person name="Sato S."/>
            <person name="Yoshikawa S."/>
            <person name="Yamada K."/>
            <person name="Nakamura Y."/>
            <person name="Ichinomiya M."/>
            <person name="Sato N."/>
            <person name="Blanc-Mathieu R."/>
            <person name="Endo H."/>
            <person name="Kuwata A."/>
            <person name="Ogata H."/>
        </authorList>
    </citation>
    <scope>NUCLEOTIDE SEQUENCE [LARGE SCALE GENOMIC DNA]</scope>
</reference>
<comment type="caution">
    <text evidence="12">The sequence shown here is derived from an EMBL/GenBank/DDBJ whole genome shotgun (WGS) entry which is preliminary data.</text>
</comment>
<dbReference type="PROSITE" id="PS00485">
    <property type="entry name" value="A_DEAMINASE"/>
    <property type="match status" value="1"/>
</dbReference>
<feature type="domain" description="Adenosine deaminase" evidence="11">
    <location>
        <begin position="11"/>
        <end position="381"/>
    </location>
</feature>
<dbReference type="Pfam" id="PF00962">
    <property type="entry name" value="A_deaminase"/>
    <property type="match status" value="1"/>
</dbReference>
<evidence type="ECO:0000256" key="7">
    <source>
        <dbReference type="ARBA" id="ARBA00022726"/>
    </source>
</evidence>
<keyword evidence="6" id="KW-0479">Metal-binding</keyword>
<comment type="similarity">
    <text evidence="3">Belongs to the metallo-dependent hydrolases superfamily. Adenosine and AMP deaminases family.</text>
</comment>
<evidence type="ECO:0000313" key="12">
    <source>
        <dbReference type="EMBL" id="GMI38139.1"/>
    </source>
</evidence>
<dbReference type="InterPro" id="IPR006330">
    <property type="entry name" value="Ado/ade_deaminase"/>
</dbReference>
<comment type="cofactor">
    <cofactor evidence="1">
        <name>Zn(2+)</name>
        <dbReference type="ChEBI" id="CHEBI:29105"/>
    </cofactor>
</comment>
<dbReference type="SUPFAM" id="SSF51556">
    <property type="entry name" value="Metallo-dependent hydrolases"/>
    <property type="match status" value="1"/>
</dbReference>
<dbReference type="GO" id="GO:0046103">
    <property type="term" value="P:inosine biosynthetic process"/>
    <property type="evidence" value="ECO:0007669"/>
    <property type="project" value="TreeGrafter"/>
</dbReference>
<protein>
    <recommendedName>
        <fullName evidence="5">Adenosine deaminase</fullName>
        <ecNumber evidence="4">3.5.4.4</ecNumber>
    </recommendedName>
</protein>
<dbReference type="GO" id="GO:0009897">
    <property type="term" value="C:external side of plasma membrane"/>
    <property type="evidence" value="ECO:0007669"/>
    <property type="project" value="TreeGrafter"/>
</dbReference>
<dbReference type="GO" id="GO:0043103">
    <property type="term" value="P:hypoxanthine salvage"/>
    <property type="evidence" value="ECO:0007669"/>
    <property type="project" value="TreeGrafter"/>
</dbReference>
<evidence type="ECO:0000256" key="10">
    <source>
        <dbReference type="ARBA" id="ARBA00047764"/>
    </source>
</evidence>
<keyword evidence="7" id="KW-0660">Purine salvage</keyword>
<dbReference type="GO" id="GO:0009168">
    <property type="term" value="P:purine ribonucleoside monophosphate biosynthetic process"/>
    <property type="evidence" value="ECO:0007669"/>
    <property type="project" value="InterPro"/>
</dbReference>
<evidence type="ECO:0000256" key="9">
    <source>
        <dbReference type="ARBA" id="ARBA00022833"/>
    </source>
</evidence>
<dbReference type="EC" id="3.5.4.4" evidence="4"/>
<evidence type="ECO:0000256" key="2">
    <source>
        <dbReference type="ARBA" id="ARBA00005058"/>
    </source>
</evidence>
<dbReference type="GO" id="GO:0006166">
    <property type="term" value="P:purine ribonucleoside salvage"/>
    <property type="evidence" value="ECO:0007669"/>
    <property type="project" value="UniProtKB-KW"/>
</dbReference>
<evidence type="ECO:0000256" key="1">
    <source>
        <dbReference type="ARBA" id="ARBA00001947"/>
    </source>
</evidence>
<evidence type="ECO:0000256" key="8">
    <source>
        <dbReference type="ARBA" id="ARBA00022801"/>
    </source>
</evidence>
<gene>
    <name evidence="12" type="ORF">TrCOL_g7961</name>
</gene>
<dbReference type="GO" id="GO:0005829">
    <property type="term" value="C:cytosol"/>
    <property type="evidence" value="ECO:0007669"/>
    <property type="project" value="TreeGrafter"/>
</dbReference>
<evidence type="ECO:0000256" key="5">
    <source>
        <dbReference type="ARBA" id="ARBA00018099"/>
    </source>
</evidence>
<evidence type="ECO:0000256" key="3">
    <source>
        <dbReference type="ARBA" id="ARBA00006676"/>
    </source>
</evidence>
<sequence length="382" mass="42549">MVEKPFEASIPKVELHVHFDGALANDLLYKHLTADCDTSSLPNDVFLPWEPDKPLQVRSLLESCKSLSEFNCLCQCKGERSLNAMLQCFEIFSPLVRGQFKLLEENAFSFVRNQSRQNVLYTEVRYSPHFLATIDASTSTKVKLGEARAVVEAITSGLQRGCKEFGVVVNQLLCCINWRPEWADEVVELAKDFRGLPSCAVVGVDIAAGEEHFDSINFPLLHRPHYDAMQKAASLGIPVTLHAGENADPENVRKAVLKYGARRIGHGYRASDDPKFLKSVCVDRNIHFEVCPTSSLETGGWIGGGGAANWKKHPLVKMLKAKCSLSINSDDPTVFKTSLNEEMSIVRNDMMVTEDDIRGIMRKAMEASFATEETKRLILAKL</sequence>